<dbReference type="EMBL" id="JAIZPD010000004">
    <property type="protein sequence ID" value="KAH0963837.1"/>
    <property type="molecule type" value="Genomic_DNA"/>
</dbReference>
<dbReference type="AlphaFoldDB" id="A0A9P8N348"/>
<dbReference type="Gene3D" id="4.10.240.10">
    <property type="entry name" value="Zn(2)-C6 fungal-type DNA-binding domain"/>
    <property type="match status" value="1"/>
</dbReference>
<dbReference type="PROSITE" id="PS50048">
    <property type="entry name" value="ZN2_CY6_FUNGAL_2"/>
    <property type="match status" value="1"/>
</dbReference>
<feature type="compositionally biased region" description="Pro residues" evidence="4">
    <location>
        <begin position="611"/>
        <end position="633"/>
    </location>
</feature>
<dbReference type="RefSeq" id="XP_044721350.1">
    <property type="nucleotide sequence ID" value="XM_044862736.1"/>
</dbReference>
<dbReference type="PANTHER" id="PTHR31001">
    <property type="entry name" value="UNCHARACTERIZED TRANSCRIPTIONAL REGULATORY PROTEIN"/>
    <property type="match status" value="1"/>
</dbReference>
<feature type="domain" description="Zn(2)-C6 fungal-type" evidence="5">
    <location>
        <begin position="29"/>
        <end position="60"/>
    </location>
</feature>
<comment type="caution">
    <text evidence="6">The sequence shown here is derived from an EMBL/GenBank/DDBJ whole genome shotgun (WGS) entry which is preliminary data.</text>
</comment>
<accession>A0A9P8N348</accession>
<dbReference type="InterPro" id="IPR001138">
    <property type="entry name" value="Zn2Cys6_DnaBD"/>
</dbReference>
<comment type="subcellular location">
    <subcellularLocation>
        <location evidence="1">Nucleus</location>
    </subcellularLocation>
</comment>
<dbReference type="InterPro" id="IPR050613">
    <property type="entry name" value="Sec_Metabolite_Reg"/>
</dbReference>
<dbReference type="SMART" id="SM00066">
    <property type="entry name" value="GAL4"/>
    <property type="match status" value="1"/>
</dbReference>
<feature type="region of interest" description="Disordered" evidence="4">
    <location>
        <begin position="144"/>
        <end position="163"/>
    </location>
</feature>
<dbReference type="InterPro" id="IPR036864">
    <property type="entry name" value="Zn2-C6_fun-type_DNA-bd_sf"/>
</dbReference>
<gene>
    <name evidence="6" type="ORF">HRG_04265</name>
</gene>
<proteinExistence type="predicted"/>
<organism evidence="6 7">
    <name type="scientific">Hirsutella rhossiliensis</name>
    <dbReference type="NCBI Taxonomy" id="111463"/>
    <lineage>
        <taxon>Eukaryota</taxon>
        <taxon>Fungi</taxon>
        <taxon>Dikarya</taxon>
        <taxon>Ascomycota</taxon>
        <taxon>Pezizomycotina</taxon>
        <taxon>Sordariomycetes</taxon>
        <taxon>Hypocreomycetidae</taxon>
        <taxon>Hypocreales</taxon>
        <taxon>Ophiocordycipitaceae</taxon>
        <taxon>Hirsutella</taxon>
    </lineage>
</organism>
<evidence type="ECO:0000256" key="2">
    <source>
        <dbReference type="ARBA" id="ARBA00022723"/>
    </source>
</evidence>
<dbReference type="PANTHER" id="PTHR31001:SF49">
    <property type="entry name" value="ZN(II)2CYS6 TRANSCRIPTION FACTOR (EUROFUNG)"/>
    <property type="match status" value="1"/>
</dbReference>
<dbReference type="CDD" id="cd12148">
    <property type="entry name" value="fungal_TF_MHR"/>
    <property type="match status" value="1"/>
</dbReference>
<evidence type="ECO:0000256" key="1">
    <source>
        <dbReference type="ARBA" id="ARBA00004123"/>
    </source>
</evidence>
<dbReference type="OrthoDB" id="4934715at2759"/>
<evidence type="ECO:0000313" key="7">
    <source>
        <dbReference type="Proteomes" id="UP000824596"/>
    </source>
</evidence>
<feature type="region of interest" description="Disordered" evidence="4">
    <location>
        <begin position="82"/>
        <end position="115"/>
    </location>
</feature>
<dbReference type="SMART" id="SM00906">
    <property type="entry name" value="Fungal_trans"/>
    <property type="match status" value="1"/>
</dbReference>
<feature type="region of interest" description="Disordered" evidence="4">
    <location>
        <begin position="611"/>
        <end position="648"/>
    </location>
</feature>
<feature type="compositionally biased region" description="Pro residues" evidence="4">
    <location>
        <begin position="384"/>
        <end position="395"/>
    </location>
</feature>
<dbReference type="CDD" id="cd00067">
    <property type="entry name" value="GAL4"/>
    <property type="match status" value="1"/>
</dbReference>
<feature type="region of interest" description="Disordered" evidence="4">
    <location>
        <begin position="371"/>
        <end position="395"/>
    </location>
</feature>
<dbReference type="GO" id="GO:0000981">
    <property type="term" value="F:DNA-binding transcription factor activity, RNA polymerase II-specific"/>
    <property type="evidence" value="ECO:0007669"/>
    <property type="project" value="InterPro"/>
</dbReference>
<evidence type="ECO:0000256" key="4">
    <source>
        <dbReference type="SAM" id="MobiDB-lite"/>
    </source>
</evidence>
<dbReference type="Pfam" id="PF04082">
    <property type="entry name" value="Fungal_trans"/>
    <property type="match status" value="1"/>
</dbReference>
<dbReference type="Proteomes" id="UP000824596">
    <property type="component" value="Unassembled WGS sequence"/>
</dbReference>
<name>A0A9P8N348_9HYPO</name>
<evidence type="ECO:0000256" key="3">
    <source>
        <dbReference type="ARBA" id="ARBA00023242"/>
    </source>
</evidence>
<dbReference type="GO" id="GO:0005634">
    <property type="term" value="C:nucleus"/>
    <property type="evidence" value="ECO:0007669"/>
    <property type="project" value="UniProtKB-SubCell"/>
</dbReference>
<protein>
    <submittedName>
        <fullName evidence="6">Fungal specific transcription factor domain-containing protein</fullName>
    </submittedName>
</protein>
<sequence>MPEPGLAPFTGVFRANDDHRVKRSRPSASCTACQRRKSRCDRRQPCGACEKRGGDSSCQFGGNAGRKEVQMRLSRLEEMVQGLADARRRQQKTSPDNDAEARGVPAVGGQELHGDGIGDDYHGVTSWTALVDSIRDIQTLLSTVGEEPDTSEPKPAGEEPDLVFGDVNPVTVADAVASLPARQEADRLVSLYFNAKFIAVPFLHAHHFRRCYESFWADPSSAGFLWTSILFSVLSAGVMVARVRDPAQATPPSVTEPRVYLVRAAQCLVAGQYLRARPWSVEAVLLYAHCRNVQGPDADSALWPVYGLAVRLAQRRGYHRDAGRIGLAVSPFEAEMRRRTWFTVQSTDLLLSLQHGLPSLVDQDVCDAGHPTNLTDDDFDEPTSPLPPPRAPTDPTPILACTVKSRLCRILRRVARLALSPSPVPYVQTQALHSALEQWHADLPACLRVRPIRTTAFTDPSYTVMHRLMLEVMYLKTLCVLHRPYLTTVNIAAAPDADPRHRASGQVCRDAARRLLELHVEVDAETRPGRRMYEDRYMMTSMTYDHFLLAAMVLCLDLSESTDYSCEDRASRIRLLRTIHDLWYARRAASLDARHASRVLRAILARVDPAPAIPSSPSAAPPPQPQPQPPSRPGPVDDAGGGDCAVGLGEMPSLESFLGGSVGVDWLSVDQFLRPGPSPP</sequence>
<evidence type="ECO:0000259" key="5">
    <source>
        <dbReference type="PROSITE" id="PS50048"/>
    </source>
</evidence>
<keyword evidence="3" id="KW-0539">Nucleus</keyword>
<reference evidence="6" key="1">
    <citation type="submission" date="2021-09" db="EMBL/GenBank/DDBJ databases">
        <title>A high-quality genome of the endoparasitic fungus Hirsutella rhossiliensis with a comparison of Hirsutella genomes reveals transposable elements contributing to genome size variation.</title>
        <authorList>
            <person name="Lin R."/>
            <person name="Jiao Y."/>
            <person name="Sun X."/>
            <person name="Ling J."/>
            <person name="Xie B."/>
            <person name="Cheng X."/>
        </authorList>
    </citation>
    <scope>NUCLEOTIDE SEQUENCE</scope>
    <source>
        <strain evidence="6">HR02</strain>
    </source>
</reference>
<keyword evidence="2" id="KW-0479">Metal-binding</keyword>
<dbReference type="InterPro" id="IPR007219">
    <property type="entry name" value="XnlR_reg_dom"/>
</dbReference>
<dbReference type="SUPFAM" id="SSF57701">
    <property type="entry name" value="Zn2/Cys6 DNA-binding domain"/>
    <property type="match status" value="1"/>
</dbReference>
<dbReference type="GO" id="GO:0008270">
    <property type="term" value="F:zinc ion binding"/>
    <property type="evidence" value="ECO:0007669"/>
    <property type="project" value="InterPro"/>
</dbReference>
<dbReference type="GO" id="GO:0003677">
    <property type="term" value="F:DNA binding"/>
    <property type="evidence" value="ECO:0007669"/>
    <property type="project" value="InterPro"/>
</dbReference>
<evidence type="ECO:0000313" key="6">
    <source>
        <dbReference type="EMBL" id="KAH0963837.1"/>
    </source>
</evidence>
<dbReference type="GO" id="GO:0006351">
    <property type="term" value="P:DNA-templated transcription"/>
    <property type="evidence" value="ECO:0007669"/>
    <property type="project" value="InterPro"/>
</dbReference>
<dbReference type="Pfam" id="PF00172">
    <property type="entry name" value="Zn_clus"/>
    <property type="match status" value="1"/>
</dbReference>
<dbReference type="GeneID" id="68353394"/>
<keyword evidence="7" id="KW-1185">Reference proteome</keyword>